<dbReference type="EMBL" id="VIEB01001592">
    <property type="protein sequence ID" value="TQD71230.1"/>
    <property type="molecule type" value="Genomic_DNA"/>
</dbReference>
<evidence type="ECO:0000313" key="1">
    <source>
        <dbReference type="EMBL" id="TQD71230.1"/>
    </source>
</evidence>
<organism evidence="1 2">
    <name type="scientific">Malus baccata</name>
    <name type="common">Siberian crab apple</name>
    <name type="synonym">Pyrus baccata</name>
    <dbReference type="NCBI Taxonomy" id="106549"/>
    <lineage>
        <taxon>Eukaryota</taxon>
        <taxon>Viridiplantae</taxon>
        <taxon>Streptophyta</taxon>
        <taxon>Embryophyta</taxon>
        <taxon>Tracheophyta</taxon>
        <taxon>Spermatophyta</taxon>
        <taxon>Magnoliopsida</taxon>
        <taxon>eudicotyledons</taxon>
        <taxon>Gunneridae</taxon>
        <taxon>Pentapetalae</taxon>
        <taxon>rosids</taxon>
        <taxon>fabids</taxon>
        <taxon>Rosales</taxon>
        <taxon>Rosaceae</taxon>
        <taxon>Amygdaloideae</taxon>
        <taxon>Maleae</taxon>
        <taxon>Malus</taxon>
    </lineage>
</organism>
<dbReference type="Proteomes" id="UP000315295">
    <property type="component" value="Unassembled WGS sequence"/>
</dbReference>
<proteinExistence type="predicted"/>
<name>A0A540KAR8_MALBA</name>
<protein>
    <submittedName>
        <fullName evidence="1">Uncharacterized protein</fullName>
    </submittedName>
</protein>
<reference evidence="1 2" key="1">
    <citation type="journal article" date="2019" name="G3 (Bethesda)">
        <title>Sequencing of a Wild Apple (Malus baccata) Genome Unravels the Differences Between Cultivated and Wild Apple Species Regarding Disease Resistance and Cold Tolerance.</title>
        <authorList>
            <person name="Chen X."/>
        </authorList>
    </citation>
    <scope>NUCLEOTIDE SEQUENCE [LARGE SCALE GENOMIC DNA]</scope>
    <source>
        <strain evidence="2">cv. Shandingzi</strain>
        <tissue evidence="1">Leaves</tissue>
    </source>
</reference>
<gene>
    <name evidence="1" type="ORF">C1H46_043240</name>
</gene>
<accession>A0A540KAR8</accession>
<evidence type="ECO:0000313" key="2">
    <source>
        <dbReference type="Proteomes" id="UP000315295"/>
    </source>
</evidence>
<keyword evidence="2" id="KW-1185">Reference proteome</keyword>
<comment type="caution">
    <text evidence="1">The sequence shown here is derived from an EMBL/GenBank/DDBJ whole genome shotgun (WGS) entry which is preliminary data.</text>
</comment>
<sequence length="96" mass="10215">MAMAPCFRSVVVKPGSCSGGSATSTSTVKFHCNNRIKRAALPSIAATAAIFNNLSNDNINQLQERCLIFPSEGCIYANNIRILRVASFHGGSRPTA</sequence>
<dbReference type="AlphaFoldDB" id="A0A540KAR8"/>